<keyword evidence="1" id="KW-0812">Transmembrane</keyword>
<feature type="transmembrane region" description="Helical" evidence="1">
    <location>
        <begin position="55"/>
        <end position="76"/>
    </location>
</feature>
<feature type="transmembrane region" description="Helical" evidence="1">
    <location>
        <begin position="177"/>
        <end position="204"/>
    </location>
</feature>
<feature type="transmembrane region" description="Helical" evidence="1">
    <location>
        <begin position="96"/>
        <end position="117"/>
    </location>
</feature>
<dbReference type="EMBL" id="LS483400">
    <property type="protein sequence ID" value="SQG52620.1"/>
    <property type="molecule type" value="Genomic_DNA"/>
</dbReference>
<evidence type="ECO:0000313" key="3">
    <source>
        <dbReference type="EMBL" id="SQG52620.1"/>
    </source>
</evidence>
<evidence type="ECO:0000259" key="2">
    <source>
        <dbReference type="Pfam" id="PF02517"/>
    </source>
</evidence>
<gene>
    <name evidence="3" type="ORF">NCTC7908_01828</name>
</gene>
<keyword evidence="1" id="KW-1133">Transmembrane helix</keyword>
<protein>
    <submittedName>
        <fullName evidence="3">CAAX amino terminal protease</fullName>
    </submittedName>
</protein>
<dbReference type="Pfam" id="PF02517">
    <property type="entry name" value="Rce1-like"/>
    <property type="match status" value="1"/>
</dbReference>
<keyword evidence="1" id="KW-0472">Membrane</keyword>
<accession>A0ABD7MUN8</accession>
<feature type="transmembrane region" description="Helical" evidence="1">
    <location>
        <begin position="216"/>
        <end position="235"/>
    </location>
</feature>
<keyword evidence="3" id="KW-0645">Protease</keyword>
<dbReference type="GO" id="GO:0080120">
    <property type="term" value="P:CAAX-box protein maturation"/>
    <property type="evidence" value="ECO:0007669"/>
    <property type="project" value="UniProtKB-ARBA"/>
</dbReference>
<feature type="domain" description="CAAX prenyl protease 2/Lysostaphin resistance protein A-like" evidence="2">
    <location>
        <begin position="141"/>
        <end position="229"/>
    </location>
</feature>
<dbReference type="InterPro" id="IPR003675">
    <property type="entry name" value="Rce1/LyrA-like_dom"/>
</dbReference>
<evidence type="ECO:0000313" key="4">
    <source>
        <dbReference type="Proteomes" id="UP000248741"/>
    </source>
</evidence>
<evidence type="ECO:0000256" key="1">
    <source>
        <dbReference type="SAM" id="Phobius"/>
    </source>
</evidence>
<feature type="transmembrane region" description="Helical" evidence="1">
    <location>
        <begin position="21"/>
        <end position="43"/>
    </location>
</feature>
<name>A0ABD7MUN8_CORUL</name>
<dbReference type="GO" id="GO:0006508">
    <property type="term" value="P:proteolysis"/>
    <property type="evidence" value="ECO:0007669"/>
    <property type="project" value="UniProtKB-KW"/>
</dbReference>
<dbReference type="Proteomes" id="UP000248741">
    <property type="component" value="Chromosome 1"/>
</dbReference>
<dbReference type="GO" id="GO:0004175">
    <property type="term" value="F:endopeptidase activity"/>
    <property type="evidence" value="ECO:0007669"/>
    <property type="project" value="UniProtKB-ARBA"/>
</dbReference>
<sequence length="237" mass="25316">MSQAQTRYAGISPAPHAVHALWAIALLIGIVAGAAAGGFSAGFAAKRIQAPVADFIVVGGMLGALLLGIAIFYLGFIRRCNWGRRELGFIPPTRSLWHLTWWFPLTVMIGGINAAIIGTSLGLSPKEAGGTATGFHLGPIAAIVLLAGTILIVPFFEEVIFRRILLDWLTTKIPIQLASLLVVLAFTLIHISPAIMVYVVFLGISLVLARLWFSTMWAPFIIHAANNALVTIIALSV</sequence>
<feature type="transmembrane region" description="Helical" evidence="1">
    <location>
        <begin position="137"/>
        <end position="156"/>
    </location>
</feature>
<keyword evidence="3" id="KW-0378">Hydrolase</keyword>
<proteinExistence type="predicted"/>
<dbReference type="RefSeq" id="WP_095075878.1">
    <property type="nucleotide sequence ID" value="NZ_CP068134.1"/>
</dbReference>
<organism evidence="3 4">
    <name type="scientific">Corynebacterium ulcerans</name>
    <dbReference type="NCBI Taxonomy" id="65058"/>
    <lineage>
        <taxon>Bacteria</taxon>
        <taxon>Bacillati</taxon>
        <taxon>Actinomycetota</taxon>
        <taxon>Actinomycetes</taxon>
        <taxon>Mycobacteriales</taxon>
        <taxon>Corynebacteriaceae</taxon>
        <taxon>Corynebacterium</taxon>
    </lineage>
</organism>
<reference evidence="3 4" key="1">
    <citation type="submission" date="2018-06" db="EMBL/GenBank/DDBJ databases">
        <authorList>
            <consortium name="Pathogen Informatics"/>
            <person name="Doyle S."/>
        </authorList>
    </citation>
    <scope>NUCLEOTIDE SEQUENCE [LARGE SCALE GENOMIC DNA]</scope>
    <source>
        <strain evidence="3 4">NCTC7908</strain>
    </source>
</reference>
<dbReference type="AlphaFoldDB" id="A0ABD7MUN8"/>